<name>A0A7X5SAA6_XANPE</name>
<organism evidence="5 6">
    <name type="scientific">Xanthomonas perforans</name>
    <dbReference type="NCBI Taxonomy" id="442694"/>
    <lineage>
        <taxon>Bacteria</taxon>
        <taxon>Pseudomonadati</taxon>
        <taxon>Pseudomonadota</taxon>
        <taxon>Gammaproteobacteria</taxon>
        <taxon>Lysobacterales</taxon>
        <taxon>Lysobacteraceae</taxon>
        <taxon>Xanthomonas</taxon>
    </lineage>
</organism>
<feature type="domain" description="TonB-dependent receptor-like beta-barrel" evidence="4">
    <location>
        <begin position="46"/>
        <end position="393"/>
    </location>
</feature>
<gene>
    <name evidence="5" type="ORF">G3W61_22710</name>
</gene>
<feature type="non-terminal residue" evidence="5">
    <location>
        <position position="1"/>
    </location>
</feature>
<dbReference type="InterPro" id="IPR000531">
    <property type="entry name" value="Beta-barrel_TonB"/>
</dbReference>
<dbReference type="PANTHER" id="PTHR40980:SF5">
    <property type="entry name" value="TONB-DEPENDENT RECEPTOR"/>
    <property type="match status" value="1"/>
</dbReference>
<evidence type="ECO:0000256" key="1">
    <source>
        <dbReference type="ARBA" id="ARBA00004442"/>
    </source>
</evidence>
<dbReference type="Proteomes" id="UP000471082">
    <property type="component" value="Unassembled WGS sequence"/>
</dbReference>
<evidence type="ECO:0000256" key="2">
    <source>
        <dbReference type="ARBA" id="ARBA00023136"/>
    </source>
</evidence>
<sequence>RDDNTEWYERQLINNQLRGTHAFGEYDDLKIEWRAAVANASRDVPYETGIRYELLDGYWAHDASRVQNYTRFSKVDDKVASGGVDVTWRLPIEHDFTVKGGLAYLDNDRSAWSREFRFLALDGPLPFYNQFQRVDYLISDYNLSNDLLRLRETTGSFGAAAYDATLKVKAAYLQAEGEIVPTLRATVGVRYEDATQAVHPYDIFTGVRQDSVAPLENSYALPSATVTWNFAENQQLRFGASKTIARPQFREMAPQQYLDPDIDRQFFGNPFLVDSELVNLDARYEWFFEPGEYFTVGAFYKSIDKPIEAIVNDAPGGGIVQSFINAPEATLYGIELEAKKYLDLPIAADWWGDKRVFVSGNYTRTKSEVSASDGDTVQPFGFTAPVQATLFIRDGSALQGQSDDIANLQIGVESESTHSQATLIANYVGERVSARGRPGQPDYIDKPGTSLDLVIKKG</sequence>
<dbReference type="PANTHER" id="PTHR40980">
    <property type="entry name" value="PLUG DOMAIN-CONTAINING PROTEIN"/>
    <property type="match status" value="1"/>
</dbReference>
<evidence type="ECO:0000259" key="4">
    <source>
        <dbReference type="Pfam" id="PF00593"/>
    </source>
</evidence>
<dbReference type="Pfam" id="PF00593">
    <property type="entry name" value="TonB_dep_Rec_b-barrel"/>
    <property type="match status" value="1"/>
</dbReference>
<proteinExistence type="predicted"/>
<comment type="caution">
    <text evidence="5">The sequence shown here is derived from an EMBL/GenBank/DDBJ whole genome shotgun (WGS) entry which is preliminary data.</text>
</comment>
<dbReference type="AlphaFoldDB" id="A0A7X5SAA6"/>
<dbReference type="InterPro" id="IPR036942">
    <property type="entry name" value="Beta-barrel_TonB_sf"/>
</dbReference>
<evidence type="ECO:0000313" key="6">
    <source>
        <dbReference type="Proteomes" id="UP000471082"/>
    </source>
</evidence>
<dbReference type="SUPFAM" id="SSF56935">
    <property type="entry name" value="Porins"/>
    <property type="match status" value="1"/>
</dbReference>
<keyword evidence="2" id="KW-0472">Membrane</keyword>
<keyword evidence="5" id="KW-0675">Receptor</keyword>
<dbReference type="GO" id="GO:0009279">
    <property type="term" value="C:cell outer membrane"/>
    <property type="evidence" value="ECO:0007669"/>
    <property type="project" value="UniProtKB-SubCell"/>
</dbReference>
<dbReference type="Gene3D" id="2.40.170.20">
    <property type="entry name" value="TonB-dependent receptor, beta-barrel domain"/>
    <property type="match status" value="1"/>
</dbReference>
<comment type="subcellular location">
    <subcellularLocation>
        <location evidence="1">Cell outer membrane</location>
    </subcellularLocation>
</comment>
<reference evidence="5 6" key="1">
    <citation type="submission" date="2019-11" db="EMBL/GenBank/DDBJ databases">
        <title>Genome-resolved metagenomics to study the prevalence of co-infection and intraspecific heterogeneity among plant pathogen metapopulations.</title>
        <authorList>
            <person name="Newberry E."/>
            <person name="Bhandari R."/>
            <person name="Kemble J."/>
            <person name="Sikora E."/>
            <person name="Potnis N."/>
        </authorList>
    </citation>
    <scope>NUCLEOTIDE SEQUENCE [LARGE SCALE GENOMIC DNA]</scope>
    <source>
        <strain evidence="5">Xp_Tom_Tuscaloosa_18b</strain>
    </source>
</reference>
<accession>A0A7X5SAA6</accession>
<feature type="non-terminal residue" evidence="5">
    <location>
        <position position="458"/>
    </location>
</feature>
<evidence type="ECO:0000313" key="5">
    <source>
        <dbReference type="EMBL" id="NEL79023.1"/>
    </source>
</evidence>
<evidence type="ECO:0000256" key="3">
    <source>
        <dbReference type="ARBA" id="ARBA00023237"/>
    </source>
</evidence>
<keyword evidence="3" id="KW-0998">Cell outer membrane</keyword>
<dbReference type="EMBL" id="JAAGYU010000307">
    <property type="protein sequence ID" value="NEL79023.1"/>
    <property type="molecule type" value="Genomic_DNA"/>
</dbReference>
<protein>
    <submittedName>
        <fullName evidence="5">TonB-dependent receptor</fullName>
    </submittedName>
</protein>